<evidence type="ECO:0000313" key="1">
    <source>
        <dbReference type="EMBL" id="ADC45173.1"/>
    </source>
</evidence>
<name>D3DY03_CUPMC</name>
<reference evidence="2" key="1">
    <citation type="journal article" date="2010" name="PLoS ONE">
        <title>The complete genome sequence of Cupriavidus metallidurans strain CH34, a master survivalist in harsh and anthropogenic environments.</title>
        <authorList>
            <person name="Janssen P.J."/>
            <person name="Van Houdt R."/>
            <person name="Moors H."/>
            <person name="Monsieurs P."/>
            <person name="Morin N."/>
            <person name="Michaux A."/>
            <person name="Benotmane M.A."/>
            <person name="Leys N."/>
            <person name="Vallaeys T."/>
            <person name="Lapidus A."/>
            <person name="Monchy S."/>
            <person name="Medigue C."/>
            <person name="Taghavi S."/>
            <person name="McCorkle S."/>
            <person name="Dunn J."/>
            <person name="van der Lelie D."/>
            <person name="Mergeay M."/>
        </authorList>
    </citation>
    <scope>NUCLEOTIDE SEQUENCE [LARGE SCALE GENOMIC DNA]</scope>
    <source>
        <strain evidence="2">ATCC 43123 / DSM 2839 / NBRC 102507 / CH34</strain>
    </source>
</reference>
<dbReference type="KEGG" id="rme:Rmet_6570"/>
<sequence length="35" mass="3980">MNLLFAPVIFSYTRKDLLMSDVQPVKVVGPSKRKT</sequence>
<proteinExistence type="predicted"/>
<evidence type="ECO:0000313" key="2">
    <source>
        <dbReference type="Proteomes" id="UP000002429"/>
    </source>
</evidence>
<dbReference type="HOGENOM" id="CLU_3366838_0_0_4"/>
<dbReference type="STRING" id="266264.Rmet_6570"/>
<protein>
    <submittedName>
        <fullName evidence="1">Uncharacterized protein</fullName>
    </submittedName>
</protein>
<gene>
    <name evidence="1" type="ordered locus">Rmet_6570</name>
</gene>
<keyword evidence="2" id="KW-1185">Reference proteome</keyword>
<accession>D3DY03</accession>
<dbReference type="AlphaFoldDB" id="D3DY03"/>
<organism evidence="1 2">
    <name type="scientific">Cupriavidus metallidurans (strain ATCC 43123 / DSM 2839 / NBRC 102507 / CH34)</name>
    <name type="common">Ralstonia metallidurans</name>
    <dbReference type="NCBI Taxonomy" id="266264"/>
    <lineage>
        <taxon>Bacteria</taxon>
        <taxon>Pseudomonadati</taxon>
        <taxon>Pseudomonadota</taxon>
        <taxon>Betaproteobacteria</taxon>
        <taxon>Burkholderiales</taxon>
        <taxon>Burkholderiaceae</taxon>
        <taxon>Cupriavidus</taxon>
    </lineage>
</organism>
<dbReference type="Proteomes" id="UP000002429">
    <property type="component" value="Chromosome"/>
</dbReference>
<dbReference type="EMBL" id="CP000352">
    <property type="protein sequence ID" value="ADC45173.1"/>
    <property type="molecule type" value="Genomic_DNA"/>
</dbReference>